<sequence>MSACSSTAYNLMQCMPAVKPFVLLSRSGWCSCIVPVRYDQTPYRDLGLRSISSVASAINFGHRWINPQAQLFQHYDEYEGQQYRKYVHMEIEEELNESGTLTTTPQYPVMRYHTPVFPLRFGKFFDAQLLGGFSPLPIMAENLRWKTLEPWSIRKVVTMMGVEGDVKQRWKLSERERMRKLLNINNEDDQGRKDKELVGILKPVQQEEQKKKLIKLLKEIRYKEQQQEEEQKILNQLQSDINENNSNTSKSPDLKSQSISQRHLYNQKSKVKLLSTNIFPEITTNNTELTIHQPTIIHLQEQMIPQYQGKSDILNTLTNDTLEHPIPLNNIQRAILQDNLLKLPKEYL</sequence>
<proteinExistence type="predicted"/>
<protein>
    <submittedName>
        <fullName evidence="2">Uncharacterized protein</fullName>
    </submittedName>
</protein>
<reference evidence="2 3" key="1">
    <citation type="submission" date="2019-03" db="EMBL/GenBank/DDBJ databases">
        <title>Single cell metagenomics reveals metabolic interactions within the superorganism composed of flagellate Streblomastix strix and complex community of Bacteroidetes bacteria on its surface.</title>
        <authorList>
            <person name="Treitli S.C."/>
            <person name="Kolisko M."/>
            <person name="Husnik F."/>
            <person name="Keeling P."/>
            <person name="Hampl V."/>
        </authorList>
    </citation>
    <scope>NUCLEOTIDE SEQUENCE [LARGE SCALE GENOMIC DNA]</scope>
    <source>
        <strain evidence="2">ST1C</strain>
    </source>
</reference>
<gene>
    <name evidence="2" type="ORF">EZS28_015445</name>
</gene>
<dbReference type="EMBL" id="SNRW01003743">
    <property type="protein sequence ID" value="KAA6389030.1"/>
    <property type="molecule type" value="Genomic_DNA"/>
</dbReference>
<evidence type="ECO:0000313" key="2">
    <source>
        <dbReference type="EMBL" id="KAA6389030.1"/>
    </source>
</evidence>
<organism evidence="2 3">
    <name type="scientific">Streblomastix strix</name>
    <dbReference type="NCBI Taxonomy" id="222440"/>
    <lineage>
        <taxon>Eukaryota</taxon>
        <taxon>Metamonada</taxon>
        <taxon>Preaxostyla</taxon>
        <taxon>Oxymonadida</taxon>
        <taxon>Streblomastigidae</taxon>
        <taxon>Streblomastix</taxon>
    </lineage>
</organism>
<evidence type="ECO:0000313" key="3">
    <source>
        <dbReference type="Proteomes" id="UP000324800"/>
    </source>
</evidence>
<comment type="caution">
    <text evidence="2">The sequence shown here is derived from an EMBL/GenBank/DDBJ whole genome shotgun (WGS) entry which is preliminary data.</text>
</comment>
<dbReference type="Proteomes" id="UP000324800">
    <property type="component" value="Unassembled WGS sequence"/>
</dbReference>
<accession>A0A5J4W2W2</accession>
<dbReference type="AlphaFoldDB" id="A0A5J4W2W2"/>
<keyword evidence="1" id="KW-0175">Coiled coil</keyword>
<name>A0A5J4W2W2_9EUKA</name>
<evidence type="ECO:0000256" key="1">
    <source>
        <dbReference type="SAM" id="Coils"/>
    </source>
</evidence>
<feature type="coiled-coil region" evidence="1">
    <location>
        <begin position="210"/>
        <end position="243"/>
    </location>
</feature>